<proteinExistence type="predicted"/>
<accession>A0AAV4PSC9</accession>
<dbReference type="AlphaFoldDB" id="A0AAV4PSC9"/>
<evidence type="ECO:0000313" key="2">
    <source>
        <dbReference type="Proteomes" id="UP001054837"/>
    </source>
</evidence>
<protein>
    <submittedName>
        <fullName evidence="1">Uncharacterized protein</fullName>
    </submittedName>
</protein>
<gene>
    <name evidence="1" type="ORF">CDAR_447551</name>
</gene>
<comment type="caution">
    <text evidence="1">The sequence shown here is derived from an EMBL/GenBank/DDBJ whole genome shotgun (WGS) entry which is preliminary data.</text>
</comment>
<organism evidence="1 2">
    <name type="scientific">Caerostris darwini</name>
    <dbReference type="NCBI Taxonomy" id="1538125"/>
    <lineage>
        <taxon>Eukaryota</taxon>
        <taxon>Metazoa</taxon>
        <taxon>Ecdysozoa</taxon>
        <taxon>Arthropoda</taxon>
        <taxon>Chelicerata</taxon>
        <taxon>Arachnida</taxon>
        <taxon>Araneae</taxon>
        <taxon>Araneomorphae</taxon>
        <taxon>Entelegynae</taxon>
        <taxon>Araneoidea</taxon>
        <taxon>Araneidae</taxon>
        <taxon>Caerostris</taxon>
    </lineage>
</organism>
<keyword evidence="2" id="KW-1185">Reference proteome</keyword>
<sequence>MLKPEREKGSDINARVRKGKQLNRGDLGRLQIQFEATRSITADLLEKGTLNAVIWNSQQIPSIMVWTAIVHDILHGLS</sequence>
<dbReference type="EMBL" id="BPLQ01003280">
    <property type="protein sequence ID" value="GIX99270.1"/>
    <property type="molecule type" value="Genomic_DNA"/>
</dbReference>
<name>A0AAV4PSC9_9ARAC</name>
<evidence type="ECO:0000313" key="1">
    <source>
        <dbReference type="EMBL" id="GIX99270.1"/>
    </source>
</evidence>
<dbReference type="Proteomes" id="UP001054837">
    <property type="component" value="Unassembled WGS sequence"/>
</dbReference>
<reference evidence="1 2" key="1">
    <citation type="submission" date="2021-06" db="EMBL/GenBank/DDBJ databases">
        <title>Caerostris darwini draft genome.</title>
        <authorList>
            <person name="Kono N."/>
            <person name="Arakawa K."/>
        </authorList>
    </citation>
    <scope>NUCLEOTIDE SEQUENCE [LARGE SCALE GENOMIC DNA]</scope>
</reference>